<dbReference type="AlphaFoldDB" id="A0A2X4USN9"/>
<dbReference type="KEGG" id="lri:NCTC12151_02092"/>
<keyword evidence="2" id="KW-1185">Reference proteome</keyword>
<organism evidence="1 2">
    <name type="scientific">Leminorella richardii</name>
    <dbReference type="NCBI Taxonomy" id="158841"/>
    <lineage>
        <taxon>Bacteria</taxon>
        <taxon>Pseudomonadati</taxon>
        <taxon>Pseudomonadota</taxon>
        <taxon>Gammaproteobacteria</taxon>
        <taxon>Enterobacterales</taxon>
        <taxon>Budviciaceae</taxon>
        <taxon>Leminorella</taxon>
    </lineage>
</organism>
<dbReference type="Proteomes" id="UP000249005">
    <property type="component" value="Chromosome 1"/>
</dbReference>
<gene>
    <name evidence="1" type="ORF">NCTC12151_02092</name>
</gene>
<evidence type="ECO:0000313" key="1">
    <source>
        <dbReference type="EMBL" id="SQI41469.1"/>
    </source>
</evidence>
<dbReference type="EMBL" id="LS483470">
    <property type="protein sequence ID" value="SQI41469.1"/>
    <property type="molecule type" value="Genomic_DNA"/>
</dbReference>
<name>A0A2X4USN9_9GAMM</name>
<sequence length="277" mass="31955">MFSLPRGISLLLLTLALFRMDATTMLIKKRYIPIALFLFALLSSACSNKEYSYDPKLPMGCRAVAEFMTEPAIVAAGEDKIPNEVKGQGRDGLRRWVEEMMLNAHKSEEDCLLFLGWEIEKLKIDKFIPPICLQYRTLFKEKMDAKGFGERYTANRIVQEDSNLYRLKSVRGEAVLKNFCEYAISVWQENAPITEDEYRKLKAAYPLPQPCEENLVRLESQVFKIEKEPLSESKQQKRVNTIAEMVVKRVHSNYLFKKNPEVLANKCVKVGMLLQSR</sequence>
<reference evidence="1 2" key="1">
    <citation type="submission" date="2018-06" db="EMBL/GenBank/DDBJ databases">
        <authorList>
            <consortium name="Pathogen Informatics"/>
            <person name="Doyle S."/>
        </authorList>
    </citation>
    <scope>NUCLEOTIDE SEQUENCE [LARGE SCALE GENOMIC DNA]</scope>
    <source>
        <strain evidence="1 2">NCTC12151</strain>
    </source>
</reference>
<protein>
    <submittedName>
        <fullName evidence="1">Uncharacterized protein</fullName>
    </submittedName>
</protein>
<accession>A0A2X4USN9</accession>
<proteinExistence type="predicted"/>
<evidence type="ECO:0000313" key="2">
    <source>
        <dbReference type="Proteomes" id="UP000249005"/>
    </source>
</evidence>